<evidence type="ECO:0000313" key="12">
    <source>
        <dbReference type="EMBL" id="KYZ75237.1"/>
    </source>
</evidence>
<feature type="domain" description="OmpA-like" evidence="11">
    <location>
        <begin position="132"/>
        <end position="254"/>
    </location>
</feature>
<keyword evidence="6 10" id="KW-1133">Transmembrane helix</keyword>
<protein>
    <submittedName>
        <fullName evidence="12">Flagellar motor protein MotB</fullName>
    </submittedName>
</protein>
<keyword evidence="4 10" id="KW-0812">Transmembrane</keyword>
<proteinExistence type="inferred from homology"/>
<dbReference type="SUPFAM" id="SSF103088">
    <property type="entry name" value="OmpA-like"/>
    <property type="match status" value="1"/>
</dbReference>
<keyword evidence="12" id="KW-0282">Flagellum</keyword>
<keyword evidence="12" id="KW-0969">Cilium</keyword>
<evidence type="ECO:0000259" key="11">
    <source>
        <dbReference type="PROSITE" id="PS51123"/>
    </source>
</evidence>
<dbReference type="Proteomes" id="UP000076268">
    <property type="component" value="Unassembled WGS sequence"/>
</dbReference>
<gene>
    <name evidence="12" type="ORF">AXX12_13820</name>
</gene>
<evidence type="ECO:0000256" key="10">
    <source>
        <dbReference type="SAM" id="Phobius"/>
    </source>
</evidence>
<feature type="region of interest" description="Disordered" evidence="9">
    <location>
        <begin position="219"/>
        <end position="243"/>
    </location>
</feature>
<organism evidence="12 13">
    <name type="scientific">Anaerosporomusa subterranea</name>
    <dbReference type="NCBI Taxonomy" id="1794912"/>
    <lineage>
        <taxon>Bacteria</taxon>
        <taxon>Bacillati</taxon>
        <taxon>Bacillota</taxon>
        <taxon>Negativicutes</taxon>
        <taxon>Acetonemataceae</taxon>
        <taxon>Anaerosporomusa</taxon>
    </lineage>
</organism>
<keyword evidence="12" id="KW-0966">Cell projection</keyword>
<dbReference type="EMBL" id="LSGP01000025">
    <property type="protein sequence ID" value="KYZ75237.1"/>
    <property type="molecule type" value="Genomic_DNA"/>
</dbReference>
<evidence type="ECO:0000256" key="7">
    <source>
        <dbReference type="ARBA" id="ARBA00023136"/>
    </source>
</evidence>
<dbReference type="RefSeq" id="WP_066244845.1">
    <property type="nucleotide sequence ID" value="NZ_LSGP01000025.1"/>
</dbReference>
<keyword evidence="3" id="KW-1003">Cell membrane</keyword>
<keyword evidence="13" id="KW-1185">Reference proteome</keyword>
<dbReference type="Gene3D" id="3.30.1330.60">
    <property type="entry name" value="OmpA-like domain"/>
    <property type="match status" value="1"/>
</dbReference>
<dbReference type="InterPro" id="IPR050330">
    <property type="entry name" value="Bact_OuterMem_StrucFunc"/>
</dbReference>
<keyword evidence="5" id="KW-0378">Hydrolase</keyword>
<dbReference type="Pfam" id="PF13677">
    <property type="entry name" value="MotB_plug"/>
    <property type="match status" value="1"/>
</dbReference>
<sequence>MAKKKHQEHHEEHADESWLIPYADILTLLLALFIVLFSSAQVDAKKFEQIRASFGSAFGAGTNSLMPESRSAPTVIAGPPESPQQMEAINPADNKQQQYVRETAQLLEVKRALDTYIQQNNLTGDLNTMLTGDGLMLRIRDSALFPSGSAELLPESRRLGGEIAKLLLAVPQKVMISGHTDTVPINTAEFPSNWELSSKRSLNFMRFILSQQSQLDPARFNATGHGEYRPVSPNTSPEGQAKNRRVEVLILRQYRQ</sequence>
<evidence type="ECO:0000256" key="2">
    <source>
        <dbReference type="ARBA" id="ARBA00008914"/>
    </source>
</evidence>
<evidence type="ECO:0000256" key="5">
    <source>
        <dbReference type="ARBA" id="ARBA00022801"/>
    </source>
</evidence>
<dbReference type="CDD" id="cd07185">
    <property type="entry name" value="OmpA_C-like"/>
    <property type="match status" value="1"/>
</dbReference>
<dbReference type="PANTHER" id="PTHR30329:SF21">
    <property type="entry name" value="LIPOPROTEIN YIAD-RELATED"/>
    <property type="match status" value="1"/>
</dbReference>
<dbReference type="Pfam" id="PF00691">
    <property type="entry name" value="OmpA"/>
    <property type="match status" value="1"/>
</dbReference>
<comment type="subcellular location">
    <subcellularLocation>
        <location evidence="1">Cell membrane</location>
        <topology evidence="1">Single-pass membrane protein</topology>
    </subcellularLocation>
</comment>
<dbReference type="InterPro" id="IPR006665">
    <property type="entry name" value="OmpA-like"/>
</dbReference>
<evidence type="ECO:0000256" key="4">
    <source>
        <dbReference type="ARBA" id="ARBA00022692"/>
    </source>
</evidence>
<dbReference type="InterPro" id="IPR025713">
    <property type="entry name" value="MotB-like_N_dom"/>
</dbReference>
<dbReference type="GO" id="GO:0005886">
    <property type="term" value="C:plasma membrane"/>
    <property type="evidence" value="ECO:0007669"/>
    <property type="project" value="UniProtKB-SubCell"/>
</dbReference>
<dbReference type="PROSITE" id="PS00758">
    <property type="entry name" value="ARGE_DAPE_CPG2_1"/>
    <property type="match status" value="1"/>
</dbReference>
<dbReference type="InterPro" id="IPR001261">
    <property type="entry name" value="ArgE/DapE_CS"/>
</dbReference>
<dbReference type="PANTHER" id="PTHR30329">
    <property type="entry name" value="STATOR ELEMENT OF FLAGELLAR MOTOR COMPLEX"/>
    <property type="match status" value="1"/>
</dbReference>
<comment type="caution">
    <text evidence="12">The sequence shown here is derived from an EMBL/GenBank/DDBJ whole genome shotgun (WGS) entry which is preliminary data.</text>
</comment>
<accession>A0A154BMM7</accession>
<evidence type="ECO:0000256" key="3">
    <source>
        <dbReference type="ARBA" id="ARBA00022475"/>
    </source>
</evidence>
<dbReference type="PROSITE" id="PS51123">
    <property type="entry name" value="OMPA_2"/>
    <property type="match status" value="1"/>
</dbReference>
<evidence type="ECO:0000256" key="1">
    <source>
        <dbReference type="ARBA" id="ARBA00004162"/>
    </source>
</evidence>
<dbReference type="OrthoDB" id="9815217at2"/>
<dbReference type="AlphaFoldDB" id="A0A154BMM7"/>
<evidence type="ECO:0000313" key="13">
    <source>
        <dbReference type="Proteomes" id="UP000076268"/>
    </source>
</evidence>
<comment type="similarity">
    <text evidence="2">Belongs to the MotB family.</text>
</comment>
<reference evidence="12 13" key="1">
    <citation type="submission" date="2016-02" db="EMBL/GenBank/DDBJ databases">
        <title>Anaerosporomusa subterraneum gen. nov., sp. nov., a spore-forming obligate anaerobe isolated from saprolite.</title>
        <authorList>
            <person name="Choi J.K."/>
            <person name="Shah M."/>
            <person name="Yee N."/>
        </authorList>
    </citation>
    <scope>NUCLEOTIDE SEQUENCE [LARGE SCALE GENOMIC DNA]</scope>
    <source>
        <strain evidence="12 13">RU4</strain>
    </source>
</reference>
<dbReference type="InterPro" id="IPR036737">
    <property type="entry name" value="OmpA-like_sf"/>
</dbReference>
<evidence type="ECO:0000256" key="9">
    <source>
        <dbReference type="SAM" id="MobiDB-lite"/>
    </source>
</evidence>
<name>A0A154BMM7_ANASB</name>
<evidence type="ECO:0000256" key="6">
    <source>
        <dbReference type="ARBA" id="ARBA00022989"/>
    </source>
</evidence>
<dbReference type="STRING" id="1794912.AXX12_13820"/>
<keyword evidence="7 8" id="KW-0472">Membrane</keyword>
<feature type="transmembrane region" description="Helical" evidence="10">
    <location>
        <begin position="20"/>
        <end position="40"/>
    </location>
</feature>
<evidence type="ECO:0000256" key="8">
    <source>
        <dbReference type="PROSITE-ProRule" id="PRU00473"/>
    </source>
</evidence>